<dbReference type="Proteomes" id="UP001152799">
    <property type="component" value="Chromosome 11"/>
</dbReference>
<keyword evidence="3" id="KW-0472">Membrane</keyword>
<dbReference type="EMBL" id="OU892287">
    <property type="protein sequence ID" value="CAG9762133.1"/>
    <property type="molecule type" value="Genomic_DNA"/>
</dbReference>
<proteinExistence type="predicted"/>
<sequence length="118" mass="13085">MKLIFSLLILNIFVISMNCWVGYSLYNQEEFIQNNITDDVHCFTTSSGLNSMSNGEIKPFKNDCGYGTCNEDRSISFTGCSVAAIAPPCYIGPGDLSKPFPDCCYEIICPQDISENKL</sequence>
<dbReference type="OrthoDB" id="6674808at2759"/>
<feature type="transmembrane region" description="Helical" evidence="3">
    <location>
        <begin position="7"/>
        <end position="26"/>
    </location>
</feature>
<keyword evidence="3" id="KW-0812">Transmembrane</keyword>
<keyword evidence="2" id="KW-0964">Secreted</keyword>
<dbReference type="InterPro" id="IPR053308">
    <property type="entry name" value="Vago-like"/>
</dbReference>
<keyword evidence="3" id="KW-1133">Transmembrane helix</keyword>
<feature type="domain" description="Single" evidence="4">
    <location>
        <begin position="42"/>
        <end position="109"/>
    </location>
</feature>
<gene>
    <name evidence="5" type="ORF">CEUTPL_LOCUS2817</name>
</gene>
<comment type="subcellular location">
    <subcellularLocation>
        <location evidence="1">Secreted</location>
    </subcellularLocation>
</comment>
<accession>A0A9N9MGZ4</accession>
<organism evidence="5 6">
    <name type="scientific">Ceutorhynchus assimilis</name>
    <name type="common">cabbage seed weevil</name>
    <dbReference type="NCBI Taxonomy" id="467358"/>
    <lineage>
        <taxon>Eukaryota</taxon>
        <taxon>Metazoa</taxon>
        <taxon>Ecdysozoa</taxon>
        <taxon>Arthropoda</taxon>
        <taxon>Hexapoda</taxon>
        <taxon>Insecta</taxon>
        <taxon>Pterygota</taxon>
        <taxon>Neoptera</taxon>
        <taxon>Endopterygota</taxon>
        <taxon>Coleoptera</taxon>
        <taxon>Polyphaga</taxon>
        <taxon>Cucujiformia</taxon>
        <taxon>Curculionidae</taxon>
        <taxon>Ceutorhynchinae</taxon>
        <taxon>Ceutorhynchus</taxon>
    </lineage>
</organism>
<reference evidence="5" key="1">
    <citation type="submission" date="2022-01" db="EMBL/GenBank/DDBJ databases">
        <authorList>
            <person name="King R."/>
        </authorList>
    </citation>
    <scope>NUCLEOTIDE SEQUENCE</scope>
</reference>
<evidence type="ECO:0000259" key="4">
    <source>
        <dbReference type="SMART" id="SM01318"/>
    </source>
</evidence>
<evidence type="ECO:0000256" key="2">
    <source>
        <dbReference type="ARBA" id="ARBA00022525"/>
    </source>
</evidence>
<evidence type="ECO:0000256" key="3">
    <source>
        <dbReference type="SAM" id="Phobius"/>
    </source>
</evidence>
<dbReference type="Pfam" id="PF15430">
    <property type="entry name" value="SVWC"/>
    <property type="match status" value="1"/>
</dbReference>
<dbReference type="InterPro" id="IPR029277">
    <property type="entry name" value="SVWC_dom"/>
</dbReference>
<evidence type="ECO:0000313" key="6">
    <source>
        <dbReference type="Proteomes" id="UP001152799"/>
    </source>
</evidence>
<dbReference type="GO" id="GO:0005576">
    <property type="term" value="C:extracellular region"/>
    <property type="evidence" value="ECO:0007669"/>
    <property type="project" value="UniProtKB-SubCell"/>
</dbReference>
<keyword evidence="6" id="KW-1185">Reference proteome</keyword>
<dbReference type="PANTHER" id="PTHR39957">
    <property type="entry name" value="AT09846P1-RELATED"/>
    <property type="match status" value="1"/>
</dbReference>
<dbReference type="PANTHER" id="PTHR39957:SF1">
    <property type="entry name" value="AT09846P1-RELATED"/>
    <property type="match status" value="1"/>
</dbReference>
<evidence type="ECO:0000256" key="1">
    <source>
        <dbReference type="ARBA" id="ARBA00004613"/>
    </source>
</evidence>
<name>A0A9N9MGZ4_9CUCU</name>
<dbReference type="SMART" id="SM01318">
    <property type="entry name" value="SVWC"/>
    <property type="match status" value="1"/>
</dbReference>
<evidence type="ECO:0000313" key="5">
    <source>
        <dbReference type="EMBL" id="CAG9762133.1"/>
    </source>
</evidence>
<protein>
    <recommendedName>
        <fullName evidence="4">Single domain-containing protein</fullName>
    </recommendedName>
</protein>
<dbReference type="AlphaFoldDB" id="A0A9N9MGZ4"/>